<evidence type="ECO:0000256" key="1">
    <source>
        <dbReference type="ARBA" id="ARBA00003943"/>
    </source>
</evidence>
<keyword evidence="8" id="KW-1278">Translocase</keyword>
<dbReference type="Proteomes" id="UP000236454">
    <property type="component" value="Unassembled WGS sequence"/>
</dbReference>
<dbReference type="EC" id="7.1.1.1" evidence="3"/>
<evidence type="ECO:0000256" key="4">
    <source>
        <dbReference type="ARBA" id="ARBA00022475"/>
    </source>
</evidence>
<evidence type="ECO:0000256" key="8">
    <source>
        <dbReference type="ARBA" id="ARBA00022967"/>
    </source>
</evidence>
<comment type="function">
    <text evidence="1">The transhydrogenation between NADH and NADP is coupled to respiration and ATP hydrolysis and functions as a proton pump across the membrane.</text>
</comment>
<evidence type="ECO:0000256" key="10">
    <source>
        <dbReference type="ARBA" id="ARBA00023027"/>
    </source>
</evidence>
<evidence type="ECO:0000256" key="7">
    <source>
        <dbReference type="ARBA" id="ARBA00022857"/>
    </source>
</evidence>
<reference evidence="15 16" key="1">
    <citation type="submission" date="2016-10" db="EMBL/GenBank/DDBJ databases">
        <authorList>
            <person name="de Groot N.N."/>
        </authorList>
    </citation>
    <scope>NUCLEOTIDE SEQUENCE [LARGE SCALE GENOMIC DNA]</scope>
    <source>
        <strain evidence="15 16">CGMCC 1.7005</strain>
    </source>
</reference>
<proteinExistence type="predicted"/>
<name>A0A1I6YCY9_9FLAO</name>
<keyword evidence="5" id="KW-0997">Cell inner membrane</keyword>
<organism evidence="15 16">
    <name type="scientific">Lishizhenia tianjinensis</name>
    <dbReference type="NCBI Taxonomy" id="477690"/>
    <lineage>
        <taxon>Bacteria</taxon>
        <taxon>Pseudomonadati</taxon>
        <taxon>Bacteroidota</taxon>
        <taxon>Flavobacteriia</taxon>
        <taxon>Flavobacteriales</taxon>
        <taxon>Crocinitomicaceae</taxon>
        <taxon>Lishizhenia</taxon>
    </lineage>
</organism>
<dbReference type="EMBL" id="FPAS01000001">
    <property type="protein sequence ID" value="SFT48268.1"/>
    <property type="molecule type" value="Genomic_DNA"/>
</dbReference>
<comment type="catalytic activity">
    <reaction evidence="12">
        <text>NAD(+) + NADPH + H(+)(in) = NADH + NADP(+) + H(+)(out)</text>
        <dbReference type="Rhea" id="RHEA:47992"/>
        <dbReference type="ChEBI" id="CHEBI:15378"/>
        <dbReference type="ChEBI" id="CHEBI:57540"/>
        <dbReference type="ChEBI" id="CHEBI:57783"/>
        <dbReference type="ChEBI" id="CHEBI:57945"/>
        <dbReference type="ChEBI" id="CHEBI:58349"/>
        <dbReference type="EC" id="7.1.1.1"/>
    </reaction>
</comment>
<evidence type="ECO:0000313" key="16">
    <source>
        <dbReference type="Proteomes" id="UP000236454"/>
    </source>
</evidence>
<dbReference type="InterPro" id="IPR024605">
    <property type="entry name" value="NADP_transhyd_a_C"/>
</dbReference>
<evidence type="ECO:0000256" key="11">
    <source>
        <dbReference type="ARBA" id="ARBA00023136"/>
    </source>
</evidence>
<evidence type="ECO:0000256" key="5">
    <source>
        <dbReference type="ARBA" id="ARBA00022519"/>
    </source>
</evidence>
<protein>
    <recommendedName>
        <fullName evidence="3">proton-translocating NAD(P)(+) transhydrogenase</fullName>
        <ecNumber evidence="3">7.1.1.1</ecNumber>
    </recommendedName>
</protein>
<sequence length="102" mass="11105">MEFSFNLSPIDGLYTVLLCILIGIEVIRNVPAILHTPLMSGSNAISGIIIIGGILQLMQYDPAFDARTIISSIGVLIGTINVSGGFFVTHRMLKMFKPKKIK</sequence>
<feature type="transmembrane region" description="Helical" evidence="13">
    <location>
        <begin position="12"/>
        <end position="31"/>
    </location>
</feature>
<dbReference type="GO" id="GO:0006740">
    <property type="term" value="P:NADPH regeneration"/>
    <property type="evidence" value="ECO:0007669"/>
    <property type="project" value="TreeGrafter"/>
</dbReference>
<keyword evidence="10" id="KW-0520">NAD</keyword>
<feature type="transmembrane region" description="Helical" evidence="13">
    <location>
        <begin position="38"/>
        <end position="57"/>
    </location>
</feature>
<evidence type="ECO:0000313" key="15">
    <source>
        <dbReference type="EMBL" id="SFT48268.1"/>
    </source>
</evidence>
<evidence type="ECO:0000259" key="14">
    <source>
        <dbReference type="Pfam" id="PF12769"/>
    </source>
</evidence>
<keyword evidence="4" id="KW-1003">Cell membrane</keyword>
<feature type="domain" description="NAD(P) transhydrogenase alpha subunit C-terminal" evidence="14">
    <location>
        <begin position="13"/>
        <end position="97"/>
    </location>
</feature>
<evidence type="ECO:0000256" key="3">
    <source>
        <dbReference type="ARBA" id="ARBA00012943"/>
    </source>
</evidence>
<evidence type="ECO:0000256" key="12">
    <source>
        <dbReference type="ARBA" id="ARBA00048202"/>
    </source>
</evidence>
<dbReference type="GO" id="GO:0050661">
    <property type="term" value="F:NADP binding"/>
    <property type="evidence" value="ECO:0007669"/>
    <property type="project" value="TreeGrafter"/>
</dbReference>
<accession>A0A1I6YCY9</accession>
<dbReference type="OrthoDB" id="9810841at2"/>
<dbReference type="PANTHER" id="PTHR10160:SF19">
    <property type="entry name" value="PROTON-TRANSLOCATING NAD(P)(+) TRANSHYDROGENASE"/>
    <property type="match status" value="1"/>
</dbReference>
<dbReference type="STRING" id="477690.SAMN05216474_0809"/>
<comment type="subcellular location">
    <subcellularLocation>
        <location evidence="2">Cell inner membrane</location>
        <topology evidence="2">Multi-pass membrane protein</topology>
    </subcellularLocation>
</comment>
<keyword evidence="11 13" id="KW-0472">Membrane</keyword>
<dbReference type="GO" id="GO:0005886">
    <property type="term" value="C:plasma membrane"/>
    <property type="evidence" value="ECO:0007669"/>
    <property type="project" value="UniProtKB-SubCell"/>
</dbReference>
<evidence type="ECO:0000256" key="13">
    <source>
        <dbReference type="SAM" id="Phobius"/>
    </source>
</evidence>
<keyword evidence="7" id="KW-0521">NADP</keyword>
<dbReference type="RefSeq" id="WP_090246597.1">
    <property type="nucleotide sequence ID" value="NZ_FPAS01000001.1"/>
</dbReference>
<evidence type="ECO:0000256" key="2">
    <source>
        <dbReference type="ARBA" id="ARBA00004429"/>
    </source>
</evidence>
<dbReference type="PANTHER" id="PTHR10160">
    <property type="entry name" value="NAD(P) TRANSHYDROGENASE"/>
    <property type="match status" value="1"/>
</dbReference>
<dbReference type="GO" id="GO:0008750">
    <property type="term" value="F:proton-translocating NAD(P)+ transhydrogenase activity"/>
    <property type="evidence" value="ECO:0007669"/>
    <property type="project" value="UniProtKB-EC"/>
</dbReference>
<dbReference type="Pfam" id="PF12769">
    <property type="entry name" value="PNTB_4TM"/>
    <property type="match status" value="1"/>
</dbReference>
<feature type="transmembrane region" description="Helical" evidence="13">
    <location>
        <begin position="69"/>
        <end position="93"/>
    </location>
</feature>
<evidence type="ECO:0000256" key="6">
    <source>
        <dbReference type="ARBA" id="ARBA00022692"/>
    </source>
</evidence>
<keyword evidence="9 13" id="KW-1133">Transmembrane helix</keyword>
<gene>
    <name evidence="15" type="ORF">SAMN05216474_0809</name>
</gene>
<keyword evidence="6 13" id="KW-0812">Transmembrane</keyword>
<keyword evidence="16" id="KW-1185">Reference proteome</keyword>
<dbReference type="AlphaFoldDB" id="A0A1I6YCY9"/>
<evidence type="ECO:0000256" key="9">
    <source>
        <dbReference type="ARBA" id="ARBA00022989"/>
    </source>
</evidence>